<evidence type="ECO:0000313" key="3">
    <source>
        <dbReference type="EMBL" id="CAG9177061.1"/>
    </source>
</evidence>
<reference evidence="3 4" key="1">
    <citation type="submission" date="2021-08" db="EMBL/GenBank/DDBJ databases">
        <authorList>
            <person name="Peeters C."/>
        </authorList>
    </citation>
    <scope>NUCLEOTIDE SEQUENCE [LARGE SCALE GENOMIC DNA]</scope>
    <source>
        <strain evidence="3 4">LMG 21510</strain>
    </source>
</reference>
<comment type="similarity">
    <text evidence="1">Belongs to the GSP E family.</text>
</comment>
<name>A0ABM8XAX0_9BURK</name>
<gene>
    <name evidence="3" type="primary">pilT_2</name>
    <name evidence="3" type="ORF">LMG21510_03199</name>
</gene>
<dbReference type="SUPFAM" id="SSF52540">
    <property type="entry name" value="P-loop containing nucleoside triphosphate hydrolases"/>
    <property type="match status" value="1"/>
</dbReference>
<dbReference type="Gene3D" id="3.40.50.300">
    <property type="entry name" value="P-loop containing nucleotide triphosphate hydrolases"/>
    <property type="match status" value="1"/>
</dbReference>
<organism evidence="3 4">
    <name type="scientific">Cupriavidus respiraculi</name>
    <dbReference type="NCBI Taxonomy" id="195930"/>
    <lineage>
        <taxon>Bacteria</taxon>
        <taxon>Pseudomonadati</taxon>
        <taxon>Pseudomonadota</taxon>
        <taxon>Betaproteobacteria</taxon>
        <taxon>Burkholderiales</taxon>
        <taxon>Burkholderiaceae</taxon>
        <taxon>Cupriavidus</taxon>
    </lineage>
</organism>
<comment type="caution">
    <text evidence="3">The sequence shown here is derived from an EMBL/GenBank/DDBJ whole genome shotgun (WGS) entry which is preliminary data.</text>
</comment>
<dbReference type="InterPro" id="IPR027417">
    <property type="entry name" value="P-loop_NTPase"/>
</dbReference>
<dbReference type="RefSeq" id="WP_224042709.1">
    <property type="nucleotide sequence ID" value="NZ_CAJZAH010000003.1"/>
</dbReference>
<evidence type="ECO:0000256" key="1">
    <source>
        <dbReference type="ARBA" id="ARBA00006611"/>
    </source>
</evidence>
<accession>A0ABM8XAX0</accession>
<dbReference type="Pfam" id="PF00437">
    <property type="entry name" value="T2SSE"/>
    <property type="match status" value="1"/>
</dbReference>
<dbReference type="NCBIfam" id="TIGR01420">
    <property type="entry name" value="pilT_fam"/>
    <property type="match status" value="1"/>
</dbReference>
<feature type="domain" description="Bacterial type II secretion system protein E" evidence="2">
    <location>
        <begin position="201"/>
        <end position="215"/>
    </location>
</feature>
<dbReference type="Gene3D" id="3.30.450.90">
    <property type="match status" value="1"/>
</dbReference>
<evidence type="ECO:0000259" key="2">
    <source>
        <dbReference type="PROSITE" id="PS00662"/>
    </source>
</evidence>
<dbReference type="Proteomes" id="UP000721236">
    <property type="component" value="Unassembled WGS sequence"/>
</dbReference>
<dbReference type="EMBL" id="CAJZAH010000003">
    <property type="protein sequence ID" value="CAG9177061.1"/>
    <property type="molecule type" value="Genomic_DNA"/>
</dbReference>
<dbReference type="InterPro" id="IPR006321">
    <property type="entry name" value="PilT/PilU"/>
</dbReference>
<dbReference type="PANTHER" id="PTHR30486:SF12">
    <property type="entry name" value="TYPE IV PILUS ATPASE PILU"/>
    <property type="match status" value="1"/>
</dbReference>
<dbReference type="InterPro" id="IPR050921">
    <property type="entry name" value="T4SS_GSP_E_ATPase"/>
</dbReference>
<sequence length="379" mass="42013">MLDRDSAHKYVSDLLALMVSNRGSDLFITADFPPAIKVDGKITPVSQQPLTPVQAQGLVRSIMNERQMAEFETSRECNFAISTPASGRFRVSAFIQQGKAGMVVRTINTRIPTVGDLDLPPTLHEIVMAKRGLVIVTGATGSGKSTTLAAMLDHRNANSYGHIITIEDPIEYVHAHQNCIVTQREVGIDTESWHVALKNTLRQAPDVILIGEIRDRETMEYAMQYAETGHLCLATLHANNANQAIDRIVNFFPEEKRQQLLIDLSLNLKAMISQRLLPRKGGKGRVPAVEIMIGTPLVADLIFKGEIHELKEVIKKSREQGMVSFDQALFELYEADKIQYEDALRNADSLNDLRLMIKLHGSRAADTEPGSGTDHLNVV</sequence>
<dbReference type="InterPro" id="IPR001482">
    <property type="entry name" value="T2SS/T4SS_dom"/>
</dbReference>
<proteinExistence type="inferred from homology"/>
<dbReference type="PROSITE" id="PS00662">
    <property type="entry name" value="T2SP_E"/>
    <property type="match status" value="1"/>
</dbReference>
<dbReference type="CDD" id="cd01131">
    <property type="entry name" value="PilT"/>
    <property type="match status" value="1"/>
</dbReference>
<keyword evidence="4" id="KW-1185">Reference proteome</keyword>
<protein>
    <submittedName>
        <fullName evidence="3">Twitching mobility protein</fullName>
    </submittedName>
</protein>
<dbReference type="PANTHER" id="PTHR30486">
    <property type="entry name" value="TWITCHING MOTILITY PROTEIN PILT"/>
    <property type="match status" value="1"/>
</dbReference>
<evidence type="ECO:0000313" key="4">
    <source>
        <dbReference type="Proteomes" id="UP000721236"/>
    </source>
</evidence>